<organism evidence="4 5">
    <name type="scientific">Nepenthes gracilis</name>
    <name type="common">Slender pitcher plant</name>
    <dbReference type="NCBI Taxonomy" id="150966"/>
    <lineage>
        <taxon>Eukaryota</taxon>
        <taxon>Viridiplantae</taxon>
        <taxon>Streptophyta</taxon>
        <taxon>Embryophyta</taxon>
        <taxon>Tracheophyta</taxon>
        <taxon>Spermatophyta</taxon>
        <taxon>Magnoliopsida</taxon>
        <taxon>eudicotyledons</taxon>
        <taxon>Gunneridae</taxon>
        <taxon>Pentapetalae</taxon>
        <taxon>Caryophyllales</taxon>
        <taxon>Nepenthaceae</taxon>
        <taxon>Nepenthes</taxon>
    </lineage>
</organism>
<dbReference type="Pfam" id="PF00199">
    <property type="entry name" value="Catalase"/>
    <property type="match status" value="1"/>
</dbReference>
<comment type="caution">
    <text evidence="4">The sequence shown here is derived from an EMBL/GenBank/DDBJ whole genome shotgun (WGS) entry which is preliminary data.</text>
</comment>
<dbReference type="AlphaFoldDB" id="A0AAD3TD05"/>
<dbReference type="GO" id="GO:0042542">
    <property type="term" value="P:response to hydrogen peroxide"/>
    <property type="evidence" value="ECO:0007669"/>
    <property type="project" value="TreeGrafter"/>
</dbReference>
<dbReference type="InterPro" id="IPR020835">
    <property type="entry name" value="Catalase_sf"/>
</dbReference>
<evidence type="ECO:0000256" key="1">
    <source>
        <dbReference type="ARBA" id="ARBA00001971"/>
    </source>
</evidence>
<sequence>MHDISYLTCFNFLRVSGFSEPVADRFSIVLHERGRPEILQDPCGIAVQLSTNERTCQLVGNNFPMFFIRNSIRFLDTAYSFMPKSHNHIQNNWRIVDFPSPHPDSFHMFKLLFDVVGCPQDYRDGDQRLVQGILPIRDLHCRDVFNDFSPVKPDGQHHLPELTNLAKLSFNAKVGVEE</sequence>
<dbReference type="PANTHER" id="PTHR11465">
    <property type="entry name" value="CATALASE"/>
    <property type="match status" value="1"/>
</dbReference>
<dbReference type="SUPFAM" id="SSF56634">
    <property type="entry name" value="Heme-dependent catalase-like"/>
    <property type="match status" value="1"/>
</dbReference>
<protein>
    <recommendedName>
        <fullName evidence="2">catalase</fullName>
        <ecNumber evidence="2">1.11.1.6</ecNumber>
    </recommendedName>
</protein>
<proteinExistence type="predicted"/>
<gene>
    <name evidence="4" type="ORF">Nepgr_028502</name>
</gene>
<accession>A0AAD3TD05</accession>
<dbReference type="PANTHER" id="PTHR11465:SF23">
    <property type="entry name" value="CATALASE-2"/>
    <property type="match status" value="1"/>
</dbReference>
<evidence type="ECO:0000313" key="5">
    <source>
        <dbReference type="Proteomes" id="UP001279734"/>
    </source>
</evidence>
<dbReference type="InterPro" id="IPR018028">
    <property type="entry name" value="Catalase"/>
</dbReference>
<evidence type="ECO:0000313" key="4">
    <source>
        <dbReference type="EMBL" id="GMH26659.1"/>
    </source>
</evidence>
<dbReference type="PRINTS" id="PR00067">
    <property type="entry name" value="CATALASE"/>
</dbReference>
<evidence type="ECO:0000256" key="2">
    <source>
        <dbReference type="ARBA" id="ARBA00012314"/>
    </source>
</evidence>
<dbReference type="GO" id="GO:0004096">
    <property type="term" value="F:catalase activity"/>
    <property type="evidence" value="ECO:0007669"/>
    <property type="project" value="UniProtKB-EC"/>
</dbReference>
<keyword evidence="5" id="KW-1185">Reference proteome</keyword>
<name>A0AAD3TD05_NEPGR</name>
<dbReference type="PROSITE" id="PS51402">
    <property type="entry name" value="CATALASE_3"/>
    <property type="match status" value="1"/>
</dbReference>
<feature type="domain" description="Catalase core" evidence="3">
    <location>
        <begin position="2"/>
        <end position="124"/>
    </location>
</feature>
<dbReference type="GO" id="GO:0042744">
    <property type="term" value="P:hydrogen peroxide catabolic process"/>
    <property type="evidence" value="ECO:0007669"/>
    <property type="project" value="TreeGrafter"/>
</dbReference>
<dbReference type="Proteomes" id="UP001279734">
    <property type="component" value="Unassembled WGS sequence"/>
</dbReference>
<dbReference type="EC" id="1.11.1.6" evidence="2"/>
<dbReference type="GO" id="GO:0005737">
    <property type="term" value="C:cytoplasm"/>
    <property type="evidence" value="ECO:0007669"/>
    <property type="project" value="TreeGrafter"/>
</dbReference>
<dbReference type="Gene3D" id="2.40.180.10">
    <property type="entry name" value="Catalase core domain"/>
    <property type="match status" value="1"/>
</dbReference>
<comment type="cofactor">
    <cofactor evidence="1">
        <name>heme</name>
        <dbReference type="ChEBI" id="CHEBI:30413"/>
    </cofactor>
</comment>
<evidence type="ECO:0000259" key="3">
    <source>
        <dbReference type="Pfam" id="PF00199"/>
    </source>
</evidence>
<dbReference type="GO" id="GO:0020037">
    <property type="term" value="F:heme binding"/>
    <property type="evidence" value="ECO:0007669"/>
    <property type="project" value="InterPro"/>
</dbReference>
<dbReference type="EMBL" id="BSYO01000031">
    <property type="protein sequence ID" value="GMH26659.1"/>
    <property type="molecule type" value="Genomic_DNA"/>
</dbReference>
<dbReference type="InterPro" id="IPR011614">
    <property type="entry name" value="Catalase_core"/>
</dbReference>
<reference evidence="4" key="1">
    <citation type="submission" date="2023-05" db="EMBL/GenBank/DDBJ databases">
        <title>Nepenthes gracilis genome sequencing.</title>
        <authorList>
            <person name="Fukushima K."/>
        </authorList>
    </citation>
    <scope>NUCLEOTIDE SEQUENCE</scope>
    <source>
        <strain evidence="4">SING2019-196</strain>
    </source>
</reference>